<evidence type="ECO:0000256" key="2">
    <source>
        <dbReference type="ARBA" id="ARBA00023125"/>
    </source>
</evidence>
<proteinExistence type="predicted"/>
<feature type="region of interest" description="Disordered" evidence="5">
    <location>
        <begin position="211"/>
        <end position="233"/>
    </location>
</feature>
<dbReference type="InterPro" id="IPR050109">
    <property type="entry name" value="HTH-type_TetR-like_transc_reg"/>
</dbReference>
<evidence type="ECO:0000256" key="5">
    <source>
        <dbReference type="SAM" id="MobiDB-lite"/>
    </source>
</evidence>
<dbReference type="EMBL" id="BAAAVT010000014">
    <property type="protein sequence ID" value="GAA3069918.1"/>
    <property type="molecule type" value="Genomic_DNA"/>
</dbReference>
<dbReference type="Pfam" id="PF00440">
    <property type="entry name" value="TetR_N"/>
    <property type="match status" value="1"/>
</dbReference>
<reference evidence="8" key="1">
    <citation type="journal article" date="2019" name="Int. J. Syst. Evol. Microbiol.">
        <title>The Global Catalogue of Microorganisms (GCM) 10K type strain sequencing project: providing services to taxonomists for standard genome sequencing and annotation.</title>
        <authorList>
            <consortium name="The Broad Institute Genomics Platform"/>
            <consortium name="The Broad Institute Genome Sequencing Center for Infectious Disease"/>
            <person name="Wu L."/>
            <person name="Ma J."/>
        </authorList>
    </citation>
    <scope>NUCLEOTIDE SEQUENCE [LARGE SCALE GENOMIC DNA]</scope>
    <source>
        <strain evidence="8">JCM 14309</strain>
    </source>
</reference>
<keyword evidence="2 4" id="KW-0238">DNA-binding</keyword>
<keyword evidence="3" id="KW-0804">Transcription</keyword>
<dbReference type="Pfam" id="PF02909">
    <property type="entry name" value="TetR_C_1"/>
    <property type="match status" value="1"/>
</dbReference>
<feature type="DNA-binding region" description="H-T-H motif" evidence="4">
    <location>
        <begin position="56"/>
        <end position="75"/>
    </location>
</feature>
<dbReference type="Gene3D" id="1.10.10.60">
    <property type="entry name" value="Homeodomain-like"/>
    <property type="match status" value="1"/>
</dbReference>
<dbReference type="SUPFAM" id="SSF48498">
    <property type="entry name" value="Tetracyclin repressor-like, C-terminal domain"/>
    <property type="match status" value="1"/>
</dbReference>
<keyword evidence="1" id="KW-0805">Transcription regulation</keyword>
<dbReference type="InterPro" id="IPR036271">
    <property type="entry name" value="Tet_transcr_reg_TetR-rel_C_sf"/>
</dbReference>
<name>A0ABP6M5G7_9MICC</name>
<accession>A0ABP6M5G7</accession>
<evidence type="ECO:0000259" key="6">
    <source>
        <dbReference type="PROSITE" id="PS50977"/>
    </source>
</evidence>
<dbReference type="PROSITE" id="PS50977">
    <property type="entry name" value="HTH_TETR_2"/>
    <property type="match status" value="1"/>
</dbReference>
<evidence type="ECO:0000256" key="3">
    <source>
        <dbReference type="ARBA" id="ARBA00023163"/>
    </source>
</evidence>
<dbReference type="Gene3D" id="1.10.357.10">
    <property type="entry name" value="Tetracycline Repressor, domain 2"/>
    <property type="match status" value="1"/>
</dbReference>
<dbReference type="SUPFAM" id="SSF46689">
    <property type="entry name" value="Homeodomain-like"/>
    <property type="match status" value="1"/>
</dbReference>
<gene>
    <name evidence="7" type="ORF">GCM10010529_22950</name>
</gene>
<protein>
    <submittedName>
        <fullName evidence="7">TetR/AcrR family transcriptional regulator</fullName>
    </submittedName>
</protein>
<feature type="domain" description="HTH tetR-type" evidence="6">
    <location>
        <begin position="33"/>
        <end position="93"/>
    </location>
</feature>
<comment type="caution">
    <text evidence="7">The sequence shown here is derived from an EMBL/GenBank/DDBJ whole genome shotgun (WGS) entry which is preliminary data.</text>
</comment>
<dbReference type="InterPro" id="IPR001647">
    <property type="entry name" value="HTH_TetR"/>
</dbReference>
<keyword evidence="8" id="KW-1185">Reference proteome</keyword>
<evidence type="ECO:0000256" key="4">
    <source>
        <dbReference type="PROSITE-ProRule" id="PRU00335"/>
    </source>
</evidence>
<dbReference type="PANTHER" id="PTHR30055">
    <property type="entry name" value="HTH-TYPE TRANSCRIPTIONAL REGULATOR RUTR"/>
    <property type="match status" value="1"/>
</dbReference>
<evidence type="ECO:0000313" key="8">
    <source>
        <dbReference type="Proteomes" id="UP001500236"/>
    </source>
</evidence>
<evidence type="ECO:0000313" key="7">
    <source>
        <dbReference type="EMBL" id="GAA3069918.1"/>
    </source>
</evidence>
<organism evidence="7 8">
    <name type="scientific">Nesterenkonia aethiopica</name>
    <dbReference type="NCBI Taxonomy" id="269144"/>
    <lineage>
        <taxon>Bacteria</taxon>
        <taxon>Bacillati</taxon>
        <taxon>Actinomycetota</taxon>
        <taxon>Actinomycetes</taxon>
        <taxon>Micrococcales</taxon>
        <taxon>Micrococcaceae</taxon>
        <taxon>Nesterenkonia</taxon>
    </lineage>
</organism>
<dbReference type="InterPro" id="IPR009057">
    <property type="entry name" value="Homeodomain-like_sf"/>
</dbReference>
<dbReference type="InterPro" id="IPR004111">
    <property type="entry name" value="Repressor_TetR_C"/>
</dbReference>
<dbReference type="PRINTS" id="PR00455">
    <property type="entry name" value="HTHTETR"/>
</dbReference>
<dbReference type="Proteomes" id="UP001500236">
    <property type="component" value="Unassembled WGS sequence"/>
</dbReference>
<dbReference type="PANTHER" id="PTHR30055:SF151">
    <property type="entry name" value="TRANSCRIPTIONAL REGULATORY PROTEIN"/>
    <property type="match status" value="1"/>
</dbReference>
<evidence type="ECO:0000256" key="1">
    <source>
        <dbReference type="ARBA" id="ARBA00023015"/>
    </source>
</evidence>
<sequence>MHVMVDTTETGLPRAVAVAWGMQETPQRGPSRGLSHERIVAAAVRIADEEGLAAVTMQAVAKSLGFTTMSLYRYVSGKEEMLQLMGDAAARLSEKVTLDPDWRQALRQWAALIREAWRAHPWLREIPRGQVSVLMPNQMRLADLGLQALESLPLTRDDKIGIILVVSQHVASMTELELALAQEGQLTVTEEGAAMLKEVITEERYPHVAPLYQAGDYSPGSTASPPATDEPPVENVEAEYDLGLDLIIAGLESRAGGAAETATRH</sequence>